<dbReference type="Gene3D" id="3.40.50.850">
    <property type="entry name" value="Isochorismatase-like"/>
    <property type="match status" value="1"/>
</dbReference>
<gene>
    <name evidence="3" type="ORF">BHC49_11660</name>
</gene>
<evidence type="ECO:0000313" key="3">
    <source>
        <dbReference type="EMBL" id="PIT52921.1"/>
    </source>
</evidence>
<dbReference type="GO" id="GO:0016787">
    <property type="term" value="F:hydrolase activity"/>
    <property type="evidence" value="ECO:0007669"/>
    <property type="project" value="UniProtKB-KW"/>
</dbReference>
<protein>
    <submittedName>
        <fullName evidence="3">Isochorismatase</fullName>
    </submittedName>
</protein>
<evidence type="ECO:0000259" key="2">
    <source>
        <dbReference type="Pfam" id="PF00857"/>
    </source>
</evidence>
<evidence type="ECO:0000313" key="4">
    <source>
        <dbReference type="Proteomes" id="UP000229434"/>
    </source>
</evidence>
<name>A0A2N9XU79_9NEIS</name>
<dbReference type="InterPro" id="IPR050272">
    <property type="entry name" value="Isochorismatase-like_hydrls"/>
</dbReference>
<dbReference type="EMBL" id="MEIS01000126">
    <property type="protein sequence ID" value="PIT52921.1"/>
    <property type="molecule type" value="Genomic_DNA"/>
</dbReference>
<organism evidence="3 4">
    <name type="scientific">Snodgrassella alvi</name>
    <dbReference type="NCBI Taxonomy" id="1196083"/>
    <lineage>
        <taxon>Bacteria</taxon>
        <taxon>Pseudomonadati</taxon>
        <taxon>Pseudomonadota</taxon>
        <taxon>Betaproteobacteria</taxon>
        <taxon>Neisseriales</taxon>
        <taxon>Neisseriaceae</taxon>
        <taxon>Snodgrassella</taxon>
    </lineage>
</organism>
<proteinExistence type="predicted"/>
<accession>A0A2N9XU79</accession>
<dbReference type="Pfam" id="PF00857">
    <property type="entry name" value="Isochorismatase"/>
    <property type="match status" value="1"/>
</dbReference>
<dbReference type="AlphaFoldDB" id="A0A2N9XU79"/>
<dbReference type="PANTHER" id="PTHR43540:SF10">
    <property type="entry name" value="ISOCHORISMATASE"/>
    <property type="match status" value="1"/>
</dbReference>
<dbReference type="InterPro" id="IPR036380">
    <property type="entry name" value="Isochorismatase-like_sf"/>
</dbReference>
<sequence>MKALISIDYTNDFIATDGALTTGSAGQSIEQEIVKVARTFIEQGDFVVFAIDAHEPDDKYHPENKLFPSHNVIGTEGQDLYGSLKQLYTINQTNPQVYWLNKRHYSAFSGTDLDLRLRERNITELHLTGVCTDICILHTAVDAYNLSYKIVIHQKAVASFDPVGHKWALNHFQNTLGATII</sequence>
<comment type="caution">
    <text evidence="3">The sequence shown here is derived from an EMBL/GenBank/DDBJ whole genome shotgun (WGS) entry which is preliminary data.</text>
</comment>
<dbReference type="OrthoDB" id="5360912at2"/>
<dbReference type="SUPFAM" id="SSF52499">
    <property type="entry name" value="Isochorismatase-like hydrolases"/>
    <property type="match status" value="1"/>
</dbReference>
<keyword evidence="1" id="KW-0378">Hydrolase</keyword>
<reference evidence="3 4" key="1">
    <citation type="journal article" date="2017" name="MBio">
        <title>Type VI secretion-mediated competition in the bee gut microbiome.</title>
        <authorList>
            <person name="Steele M.I."/>
            <person name="Kwong W.K."/>
            <person name="Powell J.E."/>
            <person name="Whiteley M."/>
            <person name="Moran N.A."/>
        </authorList>
    </citation>
    <scope>NUCLEOTIDE SEQUENCE [LARGE SCALE GENOMIC DNA]</scope>
    <source>
        <strain evidence="3 4">Nev3CBA3</strain>
    </source>
</reference>
<dbReference type="InterPro" id="IPR000868">
    <property type="entry name" value="Isochorismatase-like_dom"/>
</dbReference>
<feature type="domain" description="Isochorismatase-like" evidence="2">
    <location>
        <begin position="3"/>
        <end position="177"/>
    </location>
</feature>
<evidence type="ECO:0000256" key="1">
    <source>
        <dbReference type="ARBA" id="ARBA00022801"/>
    </source>
</evidence>
<dbReference type="CDD" id="cd00431">
    <property type="entry name" value="cysteine_hydrolases"/>
    <property type="match status" value="1"/>
</dbReference>
<dbReference type="Proteomes" id="UP000229434">
    <property type="component" value="Unassembled WGS sequence"/>
</dbReference>
<dbReference type="PANTHER" id="PTHR43540">
    <property type="entry name" value="PEROXYUREIDOACRYLATE/UREIDOACRYLATE AMIDOHYDROLASE-RELATED"/>
    <property type="match status" value="1"/>
</dbReference>
<dbReference type="RefSeq" id="WP_100138369.1">
    <property type="nucleotide sequence ID" value="NZ_MEIS01000126.1"/>
</dbReference>